<keyword evidence="2" id="KW-1185">Reference proteome</keyword>
<name>A0ACC1SX71_9APHY</name>
<dbReference type="Proteomes" id="UP001148662">
    <property type="component" value="Unassembled WGS sequence"/>
</dbReference>
<dbReference type="EMBL" id="JANHOG010000973">
    <property type="protein sequence ID" value="KAJ3548047.1"/>
    <property type="molecule type" value="Genomic_DNA"/>
</dbReference>
<accession>A0ACC1SX71</accession>
<proteinExistence type="predicted"/>
<protein>
    <submittedName>
        <fullName evidence="1">Uncharacterized protein</fullName>
    </submittedName>
</protein>
<organism evidence="1 2">
    <name type="scientific">Phlebia brevispora</name>
    <dbReference type="NCBI Taxonomy" id="194682"/>
    <lineage>
        <taxon>Eukaryota</taxon>
        <taxon>Fungi</taxon>
        <taxon>Dikarya</taxon>
        <taxon>Basidiomycota</taxon>
        <taxon>Agaricomycotina</taxon>
        <taxon>Agaricomycetes</taxon>
        <taxon>Polyporales</taxon>
        <taxon>Meruliaceae</taxon>
        <taxon>Phlebia</taxon>
    </lineage>
</organism>
<reference evidence="1" key="1">
    <citation type="submission" date="2022-07" db="EMBL/GenBank/DDBJ databases">
        <title>Genome Sequence of Phlebia brevispora.</title>
        <authorList>
            <person name="Buettner E."/>
        </authorList>
    </citation>
    <scope>NUCLEOTIDE SEQUENCE</scope>
    <source>
        <strain evidence="1">MPL23</strain>
    </source>
</reference>
<evidence type="ECO:0000313" key="1">
    <source>
        <dbReference type="EMBL" id="KAJ3548047.1"/>
    </source>
</evidence>
<sequence>MSAKTDARYTGNASLAYNRPPPVQERRRSPSPGPPGAYPPYDRYAPERISPVYREGYGNNYRQDSWRQDRPYYNPPYGGSPSPDRYGPPRSAEQESWVRPSWRSPDMQNWTESRIGRPSPYENNRDYDRHPDLPVGDQSPERPFRTNAPQPYSPHERFRRYPPAQEYRDPYPYAHTRSDSYRSYVDRGPWEPAYYPDEYSPSYEPNVRSTSYGRYSGRSRRRTRSVSGGSVQDGAPSPIRTRTNLPDRTQVPARSPSTYSRDSSMKHVDSYAVSPFSRTRSRSRSSSRSSRSQRSERPAGLAASQIQTMQYLDASIMAADANGILPHPSEEAVSPPPGSPSPAGTAEEPPDMPIHEHNHVAHEDAVTVVENTAETLSTQNLEKHSVPDTTTIIDISLRSKPQPLPPIQTQAIEPVESVQISQDASPEPDIPLAVQHRRSSASNAPSPAEASFGENMLSRPETPPGEPIPLSEALRMIVAVRLQQDRQTQEERVDPILQDNLSKVERLPTPEPTSPEAVVQEVGSPSRTKQREETFFSHKPSLEVRFAQRQTDLNEKVHYLKEQYLELHERWLVQCGKLDEVARQIALQEAAATAGRTTRRSAASMGDAVRSDLEMEQIIASLGNEELTDANHLGARNAAKIPDMITVTSGEVEYLYDDTNNEVENPSEFYVPHTHAEDWTDEEITTLVEKFAEFPKQFGIIADFLPNKTAAECVAFYYLHKHKHIDFRKVVARRAASKRRRGGRKQKSNALLTDIMKHDDEVHASSGSGKRRRTVPLPGEPRKGRRNAHDKQTPTATPTPEPDGDTRKRKRRTTTKAAVAAEQDEGNDDGDVDPKPAKRTRRTRKPRTTSATPAGTPAIPDEGSATGATKFVDQTEVTAKRKAGSTNWSEDDRVAALFLRLLAQYGDDFKRIASSMPNKTTIQVSTFYKANAVAMDLESIVRSAPKRSPSPENESWADGLLPGSGAVTPSVSSTSTPAESYTGANYNGYPFEPHYHMNVPCALN</sequence>
<evidence type="ECO:0000313" key="2">
    <source>
        <dbReference type="Proteomes" id="UP001148662"/>
    </source>
</evidence>
<gene>
    <name evidence="1" type="ORF">NM688_g5342</name>
</gene>
<comment type="caution">
    <text evidence="1">The sequence shown here is derived from an EMBL/GenBank/DDBJ whole genome shotgun (WGS) entry which is preliminary data.</text>
</comment>